<dbReference type="InterPro" id="IPR053924">
    <property type="entry name" value="RecX_HTH_2nd"/>
</dbReference>
<dbReference type="Gene3D" id="1.10.10.10">
    <property type="entry name" value="Winged helix-like DNA-binding domain superfamily/Winged helix DNA-binding domain"/>
    <property type="match status" value="2"/>
</dbReference>
<evidence type="ECO:0000256" key="4">
    <source>
        <dbReference type="ARBA" id="ARBA00022490"/>
    </source>
</evidence>
<evidence type="ECO:0000256" key="1">
    <source>
        <dbReference type="ARBA" id="ARBA00004496"/>
    </source>
</evidence>
<dbReference type="AlphaFoldDB" id="A0A6J7GZ86"/>
<feature type="domain" description="RecX third three-helical" evidence="6">
    <location>
        <begin position="124"/>
        <end position="165"/>
    </location>
</feature>
<comment type="subcellular location">
    <subcellularLocation>
        <location evidence="1">Cytoplasm</location>
    </subcellularLocation>
</comment>
<proteinExistence type="inferred from homology"/>
<evidence type="ECO:0000256" key="3">
    <source>
        <dbReference type="ARBA" id="ARBA00018111"/>
    </source>
</evidence>
<keyword evidence="4" id="KW-0963">Cytoplasm</keyword>
<dbReference type="Pfam" id="PF02631">
    <property type="entry name" value="RecX_HTH2"/>
    <property type="match status" value="1"/>
</dbReference>
<feature type="domain" description="RecX second three-helical" evidence="5">
    <location>
        <begin position="71"/>
        <end position="112"/>
    </location>
</feature>
<evidence type="ECO:0000313" key="8">
    <source>
        <dbReference type="EMBL" id="CAB4913891.1"/>
    </source>
</evidence>
<dbReference type="Pfam" id="PF21981">
    <property type="entry name" value="RecX_HTH3"/>
    <property type="match status" value="1"/>
</dbReference>
<protein>
    <recommendedName>
        <fullName evidence="3">Regulatory protein RecX</fullName>
    </recommendedName>
</protein>
<organism evidence="8">
    <name type="scientific">freshwater metagenome</name>
    <dbReference type="NCBI Taxonomy" id="449393"/>
    <lineage>
        <taxon>unclassified sequences</taxon>
        <taxon>metagenomes</taxon>
        <taxon>ecological metagenomes</taxon>
    </lineage>
</organism>
<dbReference type="InterPro" id="IPR036388">
    <property type="entry name" value="WH-like_DNA-bd_sf"/>
</dbReference>
<dbReference type="InterPro" id="IPR053926">
    <property type="entry name" value="RecX_HTH_1st"/>
</dbReference>
<evidence type="ECO:0000259" key="6">
    <source>
        <dbReference type="Pfam" id="PF21981"/>
    </source>
</evidence>
<dbReference type="InterPro" id="IPR053925">
    <property type="entry name" value="RecX_HTH_3rd"/>
</dbReference>
<name>A0A6J7GZ86_9ZZZZ</name>
<dbReference type="PANTHER" id="PTHR33602">
    <property type="entry name" value="REGULATORY PROTEIN RECX FAMILY PROTEIN"/>
    <property type="match status" value="1"/>
</dbReference>
<dbReference type="GO" id="GO:0006282">
    <property type="term" value="P:regulation of DNA repair"/>
    <property type="evidence" value="ECO:0007669"/>
    <property type="project" value="InterPro"/>
</dbReference>
<dbReference type="HAMAP" id="MF_01114">
    <property type="entry name" value="RecX"/>
    <property type="match status" value="1"/>
</dbReference>
<gene>
    <name evidence="8" type="ORF">UFOPK3610_00993</name>
</gene>
<feature type="domain" description="RecX first three-helical" evidence="7">
    <location>
        <begin position="25"/>
        <end position="63"/>
    </location>
</feature>
<evidence type="ECO:0000259" key="7">
    <source>
        <dbReference type="Pfam" id="PF21982"/>
    </source>
</evidence>
<accession>A0A6J7GZ86</accession>
<dbReference type="EMBL" id="CAFBMR010000034">
    <property type="protein sequence ID" value="CAB4913891.1"/>
    <property type="molecule type" value="Genomic_DNA"/>
</dbReference>
<comment type="similarity">
    <text evidence="2">Belongs to the RecX family.</text>
</comment>
<dbReference type="PANTHER" id="PTHR33602:SF1">
    <property type="entry name" value="REGULATORY PROTEIN RECX FAMILY PROTEIN"/>
    <property type="match status" value="1"/>
</dbReference>
<reference evidence="8" key="1">
    <citation type="submission" date="2020-05" db="EMBL/GenBank/DDBJ databases">
        <authorList>
            <person name="Chiriac C."/>
            <person name="Salcher M."/>
            <person name="Ghai R."/>
            <person name="Kavagutti S V."/>
        </authorList>
    </citation>
    <scope>NUCLEOTIDE SEQUENCE</scope>
</reference>
<dbReference type="GO" id="GO:0005737">
    <property type="term" value="C:cytoplasm"/>
    <property type="evidence" value="ECO:0007669"/>
    <property type="project" value="UniProtKB-SubCell"/>
</dbReference>
<sequence length="176" mass="19236">MSRFDQPTPGSLADRQVEADPESVARTIALRRLDFAPRTRANLAATFAERGIPDDVATKVLDRFEEVGLIDDAAYAQLLLSSRSGSRGLSGPALRAEFKRRGVPDSITDQVLSEIEPEAVFSDACAIVRSKWKSSARLDDASRTRRLTAALQRRGYSFGVISRAIRAVSEEIASPD</sequence>
<dbReference type="Pfam" id="PF21982">
    <property type="entry name" value="RecX_HTH1"/>
    <property type="match status" value="1"/>
</dbReference>
<evidence type="ECO:0000256" key="2">
    <source>
        <dbReference type="ARBA" id="ARBA00009695"/>
    </source>
</evidence>
<dbReference type="InterPro" id="IPR003783">
    <property type="entry name" value="Regulatory_RecX"/>
</dbReference>
<evidence type="ECO:0000259" key="5">
    <source>
        <dbReference type="Pfam" id="PF02631"/>
    </source>
</evidence>